<evidence type="ECO:0000256" key="8">
    <source>
        <dbReference type="ARBA" id="ARBA00023136"/>
    </source>
</evidence>
<evidence type="ECO:0000256" key="7">
    <source>
        <dbReference type="ARBA" id="ARBA00022927"/>
    </source>
</evidence>
<accession>A0AAN1WK39</accession>
<evidence type="ECO:0000256" key="4">
    <source>
        <dbReference type="ARBA" id="ARBA00022452"/>
    </source>
</evidence>
<dbReference type="InterPro" id="IPR005644">
    <property type="entry name" value="NolW-like"/>
</dbReference>
<feature type="domain" description="Type II/III secretion system secretin-like" evidence="12">
    <location>
        <begin position="431"/>
        <end position="596"/>
    </location>
</feature>
<feature type="domain" description="NolW-like" evidence="13">
    <location>
        <begin position="261"/>
        <end position="338"/>
    </location>
</feature>
<feature type="domain" description="NolW-like" evidence="13">
    <location>
        <begin position="187"/>
        <end position="257"/>
    </location>
</feature>
<keyword evidence="6 11" id="KW-0732">Signal</keyword>
<dbReference type="GO" id="GO:0015627">
    <property type="term" value="C:type II protein secretion system complex"/>
    <property type="evidence" value="ECO:0007669"/>
    <property type="project" value="InterPro"/>
</dbReference>
<dbReference type="PANTHER" id="PTHR30332:SF24">
    <property type="entry name" value="SECRETIN GSPD-RELATED"/>
    <property type="match status" value="1"/>
</dbReference>
<dbReference type="PRINTS" id="PR00811">
    <property type="entry name" value="BCTERIALGSPD"/>
</dbReference>
<evidence type="ECO:0000256" key="5">
    <source>
        <dbReference type="ARBA" id="ARBA00022692"/>
    </source>
</evidence>
<dbReference type="PROSITE" id="PS00875">
    <property type="entry name" value="T2SP_D"/>
    <property type="match status" value="1"/>
</dbReference>
<feature type="domain" description="GspD-like N0" evidence="14">
    <location>
        <begin position="30"/>
        <end position="99"/>
    </location>
</feature>
<evidence type="ECO:0000313" key="16">
    <source>
        <dbReference type="Proteomes" id="UP001320119"/>
    </source>
</evidence>
<evidence type="ECO:0000256" key="2">
    <source>
        <dbReference type="ARBA" id="ARBA00006980"/>
    </source>
</evidence>
<dbReference type="InterPro" id="IPR013356">
    <property type="entry name" value="T2SS_GspD"/>
</dbReference>
<keyword evidence="5" id="KW-0812">Transmembrane</keyword>
<dbReference type="Proteomes" id="UP001320119">
    <property type="component" value="Chromosome"/>
</dbReference>
<evidence type="ECO:0000256" key="6">
    <source>
        <dbReference type="ARBA" id="ARBA00022729"/>
    </source>
</evidence>
<dbReference type="KEGG" id="marq:MARGE09_P3312"/>
<evidence type="ECO:0000256" key="11">
    <source>
        <dbReference type="SAM" id="SignalP"/>
    </source>
</evidence>
<gene>
    <name evidence="15" type="ORF">MARGE09_P3312</name>
</gene>
<protein>
    <submittedName>
        <fullName evidence="15">General secretion pathway protein D</fullName>
    </submittedName>
</protein>
<evidence type="ECO:0000256" key="3">
    <source>
        <dbReference type="ARBA" id="ARBA00022448"/>
    </source>
</evidence>
<evidence type="ECO:0000259" key="14">
    <source>
        <dbReference type="Pfam" id="PF21305"/>
    </source>
</evidence>
<comment type="similarity">
    <text evidence="2">Belongs to the bacterial secretin family. GSP D subfamily.</text>
</comment>
<feature type="chain" id="PRO_5042993690" evidence="11">
    <location>
        <begin position="25"/>
        <end position="654"/>
    </location>
</feature>
<dbReference type="InterPro" id="IPR049371">
    <property type="entry name" value="GspD-like_N0"/>
</dbReference>
<dbReference type="InterPro" id="IPR004846">
    <property type="entry name" value="T2SS/T3SS_dom"/>
</dbReference>
<dbReference type="AlphaFoldDB" id="A0AAN1WK39"/>
<reference evidence="15 16" key="1">
    <citation type="journal article" date="2022" name="IScience">
        <title>An ultrasensitive nanofiber-based assay for enzymatic hydrolysis and deep-sea microbial degradation of cellulose.</title>
        <authorList>
            <person name="Tsudome M."/>
            <person name="Tachioka M."/>
            <person name="Miyazaki M."/>
            <person name="Uchimura K."/>
            <person name="Tsuda M."/>
            <person name="Takaki Y."/>
            <person name="Deguchi S."/>
        </authorList>
    </citation>
    <scope>NUCLEOTIDE SEQUENCE [LARGE SCALE GENOMIC DNA]</scope>
    <source>
        <strain evidence="15 16">GE09</strain>
    </source>
</reference>
<evidence type="ECO:0000256" key="1">
    <source>
        <dbReference type="ARBA" id="ARBA00004442"/>
    </source>
</evidence>
<dbReference type="NCBIfam" id="TIGR02517">
    <property type="entry name" value="type_II_gspD"/>
    <property type="match status" value="1"/>
</dbReference>
<dbReference type="InterPro" id="IPR001775">
    <property type="entry name" value="GspD/PilQ"/>
</dbReference>
<dbReference type="InterPro" id="IPR050810">
    <property type="entry name" value="Bact_Secretion_Sys_Channel"/>
</dbReference>
<proteinExistence type="inferred from homology"/>
<organism evidence="15 16">
    <name type="scientific">Marinagarivorans cellulosilyticus</name>
    <dbReference type="NCBI Taxonomy" id="2721545"/>
    <lineage>
        <taxon>Bacteria</taxon>
        <taxon>Pseudomonadati</taxon>
        <taxon>Pseudomonadota</taxon>
        <taxon>Gammaproteobacteria</taxon>
        <taxon>Cellvibrionales</taxon>
        <taxon>Cellvibrionaceae</taxon>
        <taxon>Marinagarivorans</taxon>
    </lineage>
</organism>
<keyword evidence="16" id="KW-1185">Reference proteome</keyword>
<feature type="domain" description="NolW-like" evidence="13">
    <location>
        <begin position="124"/>
        <end position="181"/>
    </location>
</feature>
<evidence type="ECO:0000256" key="9">
    <source>
        <dbReference type="ARBA" id="ARBA00023237"/>
    </source>
</evidence>
<dbReference type="Gene3D" id="3.30.1370.120">
    <property type="match status" value="3"/>
</dbReference>
<dbReference type="GO" id="GO:0015628">
    <property type="term" value="P:protein secretion by the type II secretion system"/>
    <property type="evidence" value="ECO:0007669"/>
    <property type="project" value="InterPro"/>
</dbReference>
<feature type="signal peptide" evidence="11">
    <location>
        <begin position="1"/>
        <end position="24"/>
    </location>
</feature>
<comment type="subcellular location">
    <subcellularLocation>
        <location evidence="1 10">Cell outer membrane</location>
    </subcellularLocation>
</comment>
<sequence>MLKRIIKAGSVFSLLAAISVASWAEQTWTVNFKDSDIEEVIKFVADVTGKTTVIDQRVKGRVKVISSNPLNEEELLHLFRTVLEIHDFTLVEVDDVIRVVPLKDARSSPVPVTDQATKEQGFVTQVIQLQNIAAAKVLPVIRPLVPQHSHLAAYDPSNSIVISDSIDNIARIRSLIERIDKSATPVTDVVELRYASADEMVTTLTKIDKDEKARSGSQNTVTLIADKRNNAVLVTGEELQRQRIKILLRKLDKPKPQTGNVRVIYLDYAKAKPTAEVLTKIVSNLSKLGPGGGKGDTANASATVEADEDTNALLITAEGDTLNSLLEVVDRLDIRRAQVLVEAIIVETLDGAQLDLGVSWMFRNTENGTYGASDGGGGPLAAAAFGGAVENGADDISALTDLATALAGTTGQVLGIVGTNKNVDFNAVIDAMEGDTKTNILSTPTLLTLDNSEASFTVGQNVPFVTGSFSNSGTGVNSPFQTIQREDVGITLKVTPQINEGDKVVLDISQEISSISESADGAADIITNQRKIETKVLTADGEVVVMGGFIQERAVNSERRVPVLGSIPLVGRLFRSDSDKNDKTNLMIFIRATVIRDDSALTGATAEKYKYIRDQQLNMRDRGFMRVKENSMPLLPDMSEYDLSPVVAPVTTEE</sequence>
<dbReference type="Pfam" id="PF00263">
    <property type="entry name" value="Secretin"/>
    <property type="match status" value="1"/>
</dbReference>
<evidence type="ECO:0000259" key="12">
    <source>
        <dbReference type="Pfam" id="PF00263"/>
    </source>
</evidence>
<dbReference type="Pfam" id="PF21305">
    <property type="entry name" value="type_II_gspD_N0"/>
    <property type="match status" value="1"/>
</dbReference>
<keyword evidence="8" id="KW-0472">Membrane</keyword>
<dbReference type="GO" id="GO:0009279">
    <property type="term" value="C:cell outer membrane"/>
    <property type="evidence" value="ECO:0007669"/>
    <property type="project" value="UniProtKB-SubCell"/>
</dbReference>
<evidence type="ECO:0000259" key="13">
    <source>
        <dbReference type="Pfam" id="PF03958"/>
    </source>
</evidence>
<keyword evidence="7" id="KW-0653">Protein transport</keyword>
<dbReference type="Pfam" id="PF03958">
    <property type="entry name" value="Secretin_N"/>
    <property type="match status" value="3"/>
</dbReference>
<dbReference type="RefSeq" id="WP_236984048.1">
    <property type="nucleotide sequence ID" value="NZ_AP023086.1"/>
</dbReference>
<name>A0AAN1WK39_9GAMM</name>
<dbReference type="InterPro" id="IPR004845">
    <property type="entry name" value="T2SS_GspD_CS"/>
</dbReference>
<dbReference type="EMBL" id="AP023086">
    <property type="protein sequence ID" value="BCD99111.1"/>
    <property type="molecule type" value="Genomic_DNA"/>
</dbReference>
<evidence type="ECO:0000256" key="10">
    <source>
        <dbReference type="RuleBase" id="RU004004"/>
    </source>
</evidence>
<keyword evidence="4" id="KW-1134">Transmembrane beta strand</keyword>
<dbReference type="InterPro" id="IPR038591">
    <property type="entry name" value="NolW-like_sf"/>
</dbReference>
<keyword evidence="9" id="KW-0998">Cell outer membrane</keyword>
<evidence type="ECO:0000313" key="15">
    <source>
        <dbReference type="EMBL" id="BCD99111.1"/>
    </source>
</evidence>
<keyword evidence="3 10" id="KW-0813">Transport</keyword>
<dbReference type="PANTHER" id="PTHR30332">
    <property type="entry name" value="PROBABLE GENERAL SECRETION PATHWAY PROTEIN D"/>
    <property type="match status" value="1"/>
</dbReference>